<comment type="caution">
    <text evidence="1">The sequence shown here is derived from an EMBL/GenBank/DDBJ whole genome shotgun (WGS) entry which is preliminary data.</text>
</comment>
<keyword evidence="2" id="KW-1185">Reference proteome</keyword>
<reference evidence="2" key="1">
    <citation type="journal article" date="2022" name="Mol. Ecol. Resour.">
        <title>The genomes of chicory, endive, great burdock and yacon provide insights into Asteraceae palaeo-polyploidization history and plant inulin production.</title>
        <authorList>
            <person name="Fan W."/>
            <person name="Wang S."/>
            <person name="Wang H."/>
            <person name="Wang A."/>
            <person name="Jiang F."/>
            <person name="Liu H."/>
            <person name="Zhao H."/>
            <person name="Xu D."/>
            <person name="Zhang Y."/>
        </authorList>
    </citation>
    <scope>NUCLEOTIDE SEQUENCE [LARGE SCALE GENOMIC DNA]</scope>
    <source>
        <strain evidence="2">cv. Punajuju</strain>
    </source>
</reference>
<reference evidence="1 2" key="2">
    <citation type="journal article" date="2022" name="Mol. Ecol. Resour.">
        <title>The genomes of chicory, endive, great burdock and yacon provide insights into Asteraceae paleo-polyploidization history and plant inulin production.</title>
        <authorList>
            <person name="Fan W."/>
            <person name="Wang S."/>
            <person name="Wang H."/>
            <person name="Wang A."/>
            <person name="Jiang F."/>
            <person name="Liu H."/>
            <person name="Zhao H."/>
            <person name="Xu D."/>
            <person name="Zhang Y."/>
        </authorList>
    </citation>
    <scope>NUCLEOTIDE SEQUENCE [LARGE SCALE GENOMIC DNA]</scope>
    <source>
        <strain evidence="2">cv. Punajuju</strain>
        <tissue evidence="1">Leaves</tissue>
    </source>
</reference>
<dbReference type="Proteomes" id="UP001055811">
    <property type="component" value="Linkage Group LG06"/>
</dbReference>
<proteinExistence type="predicted"/>
<sequence length="302" mass="34772">MQRWSSRRSGRDGFGLWVRKWDLEDVSSVCWFTGIHVLAACAPFVLDQGAITNQGMCGSMGLALLSGFGVTLGYHRLLCHGSFKIPKWLEYLFVYCGAHAFQRDPMFYVNTHRNHHKYADTDRDPVTATVDSFWYCNMGWLFNNDHIAAKCGESRGGQYSKVPELKAQWFYRFLHDTYFWHPTALAALLYLHGGFSYLAWAMGMRAVVIHHFAALASYVSHKWGERPWNSPDTSTNNWWVAALTLGEGWHNNHHAFPRSARHGLEWWQFDPTWELIKFLQLVGLATDVRLPTKAEKGRIALR</sequence>
<organism evidence="1 2">
    <name type="scientific">Cichorium intybus</name>
    <name type="common">Chicory</name>
    <dbReference type="NCBI Taxonomy" id="13427"/>
    <lineage>
        <taxon>Eukaryota</taxon>
        <taxon>Viridiplantae</taxon>
        <taxon>Streptophyta</taxon>
        <taxon>Embryophyta</taxon>
        <taxon>Tracheophyta</taxon>
        <taxon>Spermatophyta</taxon>
        <taxon>Magnoliopsida</taxon>
        <taxon>eudicotyledons</taxon>
        <taxon>Gunneridae</taxon>
        <taxon>Pentapetalae</taxon>
        <taxon>asterids</taxon>
        <taxon>campanulids</taxon>
        <taxon>Asterales</taxon>
        <taxon>Asteraceae</taxon>
        <taxon>Cichorioideae</taxon>
        <taxon>Cichorieae</taxon>
        <taxon>Cichoriinae</taxon>
        <taxon>Cichorium</taxon>
    </lineage>
</organism>
<dbReference type="EMBL" id="CM042014">
    <property type="protein sequence ID" value="KAI3721716.1"/>
    <property type="molecule type" value="Genomic_DNA"/>
</dbReference>
<evidence type="ECO:0000313" key="2">
    <source>
        <dbReference type="Proteomes" id="UP001055811"/>
    </source>
</evidence>
<gene>
    <name evidence="1" type="ORF">L2E82_32734</name>
</gene>
<evidence type="ECO:0000313" key="1">
    <source>
        <dbReference type="EMBL" id="KAI3721716.1"/>
    </source>
</evidence>
<name>A0ACB9BHQ4_CICIN</name>
<protein>
    <submittedName>
        <fullName evidence="1">Uncharacterized protein</fullName>
    </submittedName>
</protein>
<accession>A0ACB9BHQ4</accession>